<name>A0AAN6YZJ0_9PEZI</name>
<comment type="caution">
    <text evidence="1">The sequence shown here is derived from an EMBL/GenBank/DDBJ whole genome shotgun (WGS) entry which is preliminary data.</text>
</comment>
<evidence type="ECO:0000313" key="2">
    <source>
        <dbReference type="Proteomes" id="UP001302602"/>
    </source>
</evidence>
<sequence length="61" mass="6837">MGPAVLEGDRQNSILAVEDRTPRKIIGWKTLYQVFHGRKPDLSHHRVFGCKAFVMISGSKG</sequence>
<organism evidence="1 2">
    <name type="scientific">Parathielavia appendiculata</name>
    <dbReference type="NCBI Taxonomy" id="2587402"/>
    <lineage>
        <taxon>Eukaryota</taxon>
        <taxon>Fungi</taxon>
        <taxon>Dikarya</taxon>
        <taxon>Ascomycota</taxon>
        <taxon>Pezizomycotina</taxon>
        <taxon>Sordariomycetes</taxon>
        <taxon>Sordariomycetidae</taxon>
        <taxon>Sordariales</taxon>
        <taxon>Chaetomiaceae</taxon>
        <taxon>Parathielavia</taxon>
    </lineage>
</organism>
<dbReference type="AlphaFoldDB" id="A0AAN6YZJ0"/>
<dbReference type="Proteomes" id="UP001302602">
    <property type="component" value="Unassembled WGS sequence"/>
</dbReference>
<dbReference type="EMBL" id="MU853243">
    <property type="protein sequence ID" value="KAK4119916.1"/>
    <property type="molecule type" value="Genomic_DNA"/>
</dbReference>
<gene>
    <name evidence="1" type="ORF">N657DRAFT_580853</name>
</gene>
<keyword evidence="2" id="KW-1185">Reference proteome</keyword>
<reference evidence="1" key="2">
    <citation type="submission" date="2023-05" db="EMBL/GenBank/DDBJ databases">
        <authorList>
            <consortium name="Lawrence Berkeley National Laboratory"/>
            <person name="Steindorff A."/>
            <person name="Hensen N."/>
            <person name="Bonometti L."/>
            <person name="Westerberg I."/>
            <person name="Brannstrom I.O."/>
            <person name="Guillou S."/>
            <person name="Cros-Aarteil S."/>
            <person name="Calhoun S."/>
            <person name="Haridas S."/>
            <person name="Kuo A."/>
            <person name="Mondo S."/>
            <person name="Pangilinan J."/>
            <person name="Riley R."/>
            <person name="Labutti K."/>
            <person name="Andreopoulos B."/>
            <person name="Lipzen A."/>
            <person name="Chen C."/>
            <person name="Yanf M."/>
            <person name="Daum C."/>
            <person name="Ng V."/>
            <person name="Clum A."/>
            <person name="Ohm R."/>
            <person name="Martin F."/>
            <person name="Silar P."/>
            <person name="Natvig D."/>
            <person name="Lalanne C."/>
            <person name="Gautier V."/>
            <person name="Ament-Velasquez S.L."/>
            <person name="Kruys A."/>
            <person name="Hutchinson M.I."/>
            <person name="Powell A.J."/>
            <person name="Barry K."/>
            <person name="Miller A.N."/>
            <person name="Grigoriev I.V."/>
            <person name="Debuchy R."/>
            <person name="Gladieux P."/>
            <person name="Thoren M.H."/>
            <person name="Johannesson H."/>
        </authorList>
    </citation>
    <scope>NUCLEOTIDE SEQUENCE</scope>
    <source>
        <strain evidence="1">CBS 731.68</strain>
    </source>
</reference>
<dbReference type="GeneID" id="87826255"/>
<evidence type="ECO:0000313" key="1">
    <source>
        <dbReference type="EMBL" id="KAK4119916.1"/>
    </source>
</evidence>
<dbReference type="RefSeq" id="XP_062643689.1">
    <property type="nucleotide sequence ID" value="XM_062789485.1"/>
</dbReference>
<accession>A0AAN6YZJ0</accession>
<reference evidence="1" key="1">
    <citation type="journal article" date="2023" name="Mol. Phylogenet. Evol.">
        <title>Genome-scale phylogeny and comparative genomics of the fungal order Sordariales.</title>
        <authorList>
            <person name="Hensen N."/>
            <person name="Bonometti L."/>
            <person name="Westerberg I."/>
            <person name="Brannstrom I.O."/>
            <person name="Guillou S."/>
            <person name="Cros-Aarteil S."/>
            <person name="Calhoun S."/>
            <person name="Haridas S."/>
            <person name="Kuo A."/>
            <person name="Mondo S."/>
            <person name="Pangilinan J."/>
            <person name="Riley R."/>
            <person name="LaButti K."/>
            <person name="Andreopoulos B."/>
            <person name="Lipzen A."/>
            <person name="Chen C."/>
            <person name="Yan M."/>
            <person name="Daum C."/>
            <person name="Ng V."/>
            <person name="Clum A."/>
            <person name="Steindorff A."/>
            <person name="Ohm R.A."/>
            <person name="Martin F."/>
            <person name="Silar P."/>
            <person name="Natvig D.O."/>
            <person name="Lalanne C."/>
            <person name="Gautier V."/>
            <person name="Ament-Velasquez S.L."/>
            <person name="Kruys A."/>
            <person name="Hutchinson M.I."/>
            <person name="Powell A.J."/>
            <person name="Barry K."/>
            <person name="Miller A.N."/>
            <person name="Grigoriev I.V."/>
            <person name="Debuchy R."/>
            <person name="Gladieux P."/>
            <person name="Hiltunen Thoren M."/>
            <person name="Johannesson H."/>
        </authorList>
    </citation>
    <scope>NUCLEOTIDE SEQUENCE</scope>
    <source>
        <strain evidence="1">CBS 731.68</strain>
    </source>
</reference>
<proteinExistence type="predicted"/>
<protein>
    <submittedName>
        <fullName evidence="1">Uncharacterized protein</fullName>
    </submittedName>
</protein>